<organism evidence="8 9">
    <name type="scientific">Ectothiorhodosinus mongolicus</name>
    <dbReference type="NCBI Taxonomy" id="233100"/>
    <lineage>
        <taxon>Bacteria</taxon>
        <taxon>Pseudomonadati</taxon>
        <taxon>Pseudomonadota</taxon>
        <taxon>Gammaproteobacteria</taxon>
        <taxon>Chromatiales</taxon>
        <taxon>Ectothiorhodospiraceae</taxon>
        <taxon>Ectothiorhodosinus</taxon>
    </lineage>
</organism>
<dbReference type="GO" id="GO:0008855">
    <property type="term" value="F:exodeoxyribonuclease VII activity"/>
    <property type="evidence" value="ECO:0007669"/>
    <property type="project" value="UniProtKB-UniRule"/>
</dbReference>
<dbReference type="NCBIfam" id="NF002140">
    <property type="entry name" value="PRK00977.1-4"/>
    <property type="match status" value="1"/>
</dbReference>
<feature type="compositionally biased region" description="Polar residues" evidence="7">
    <location>
        <begin position="65"/>
        <end position="75"/>
    </location>
</feature>
<gene>
    <name evidence="6" type="primary">xseB</name>
    <name evidence="8" type="ORF">SAMN05216526_1451</name>
</gene>
<dbReference type="PANTHER" id="PTHR34137:SF1">
    <property type="entry name" value="EXODEOXYRIBONUCLEASE 7 SMALL SUBUNIT"/>
    <property type="match status" value="1"/>
</dbReference>
<dbReference type="SUPFAM" id="SSF116842">
    <property type="entry name" value="XseB-like"/>
    <property type="match status" value="1"/>
</dbReference>
<dbReference type="EMBL" id="FTPK01000002">
    <property type="protein sequence ID" value="SIT70997.1"/>
    <property type="molecule type" value="Genomic_DNA"/>
</dbReference>
<evidence type="ECO:0000313" key="8">
    <source>
        <dbReference type="EMBL" id="SIT70997.1"/>
    </source>
</evidence>
<dbReference type="STRING" id="233100.SAMN05216526_1451"/>
<protein>
    <recommendedName>
        <fullName evidence="6">Exodeoxyribonuclease 7 small subunit</fullName>
        <ecNumber evidence="6">3.1.11.6</ecNumber>
    </recommendedName>
    <alternativeName>
        <fullName evidence="6">Exodeoxyribonuclease VII small subunit</fullName>
        <shortName evidence="6">Exonuclease VII small subunit</shortName>
    </alternativeName>
</protein>
<keyword evidence="4 6" id="KW-0378">Hydrolase</keyword>
<keyword evidence="9" id="KW-1185">Reference proteome</keyword>
<dbReference type="Proteomes" id="UP000223759">
    <property type="component" value="Unassembled WGS sequence"/>
</dbReference>
<dbReference type="PANTHER" id="PTHR34137">
    <property type="entry name" value="EXODEOXYRIBONUCLEASE 7 SMALL SUBUNIT"/>
    <property type="match status" value="1"/>
</dbReference>
<sequence length="87" mass="9422">MSQETHLSLADFEKAMTELESLVTRMESGKLSLEDALGEFERGIALTRQCQQVLMSAEQKVRQLSANGEETSVASPNEGFDGAGDGE</sequence>
<dbReference type="NCBIfam" id="TIGR01280">
    <property type="entry name" value="xseB"/>
    <property type="match status" value="1"/>
</dbReference>
<evidence type="ECO:0000256" key="1">
    <source>
        <dbReference type="ARBA" id="ARBA00009998"/>
    </source>
</evidence>
<reference evidence="8 9" key="1">
    <citation type="submission" date="2017-01" db="EMBL/GenBank/DDBJ databases">
        <authorList>
            <person name="Mah S.A."/>
            <person name="Swanson W.J."/>
            <person name="Moy G.W."/>
            <person name="Vacquier V.D."/>
        </authorList>
    </citation>
    <scope>NUCLEOTIDE SEQUENCE [LARGE SCALE GENOMIC DNA]</scope>
    <source>
        <strain evidence="8 9">M9</strain>
    </source>
</reference>
<evidence type="ECO:0000256" key="6">
    <source>
        <dbReference type="HAMAP-Rule" id="MF_00337"/>
    </source>
</evidence>
<dbReference type="OrthoDB" id="9801128at2"/>
<keyword evidence="2 6" id="KW-0963">Cytoplasm</keyword>
<keyword evidence="3 6" id="KW-0540">Nuclease</keyword>
<evidence type="ECO:0000256" key="3">
    <source>
        <dbReference type="ARBA" id="ARBA00022722"/>
    </source>
</evidence>
<comment type="function">
    <text evidence="6">Bidirectionally degrades single-stranded DNA into large acid-insoluble oligonucleotides, which are then degraded further into small acid-soluble oligonucleotides.</text>
</comment>
<proteinExistence type="inferred from homology"/>
<keyword evidence="5 6" id="KW-0269">Exonuclease</keyword>
<evidence type="ECO:0000256" key="5">
    <source>
        <dbReference type="ARBA" id="ARBA00022839"/>
    </source>
</evidence>
<dbReference type="AlphaFoldDB" id="A0A1R3W358"/>
<evidence type="ECO:0000313" key="9">
    <source>
        <dbReference type="Proteomes" id="UP000223759"/>
    </source>
</evidence>
<evidence type="ECO:0000256" key="7">
    <source>
        <dbReference type="SAM" id="MobiDB-lite"/>
    </source>
</evidence>
<dbReference type="RefSeq" id="WP_076755814.1">
    <property type="nucleotide sequence ID" value="NZ_CP023018.1"/>
</dbReference>
<dbReference type="GO" id="GO:0005829">
    <property type="term" value="C:cytosol"/>
    <property type="evidence" value="ECO:0007669"/>
    <property type="project" value="TreeGrafter"/>
</dbReference>
<dbReference type="GO" id="GO:0006308">
    <property type="term" value="P:DNA catabolic process"/>
    <property type="evidence" value="ECO:0007669"/>
    <property type="project" value="UniProtKB-UniRule"/>
</dbReference>
<comment type="subcellular location">
    <subcellularLocation>
        <location evidence="6">Cytoplasm</location>
    </subcellularLocation>
</comment>
<comment type="catalytic activity">
    <reaction evidence="6">
        <text>Exonucleolytic cleavage in either 5'- to 3'- or 3'- to 5'-direction to yield nucleoside 5'-phosphates.</text>
        <dbReference type="EC" id="3.1.11.6"/>
    </reaction>
</comment>
<feature type="region of interest" description="Disordered" evidence="7">
    <location>
        <begin position="65"/>
        <end position="87"/>
    </location>
</feature>
<comment type="subunit">
    <text evidence="6">Heterooligomer composed of large and small subunits.</text>
</comment>
<dbReference type="InterPro" id="IPR037004">
    <property type="entry name" value="Exonuc_VII_ssu_sf"/>
</dbReference>
<dbReference type="Gene3D" id="1.10.287.1040">
    <property type="entry name" value="Exonuclease VII, small subunit"/>
    <property type="match status" value="1"/>
</dbReference>
<accession>A0A1R3W358</accession>
<dbReference type="Pfam" id="PF02609">
    <property type="entry name" value="Exonuc_VII_S"/>
    <property type="match status" value="1"/>
</dbReference>
<evidence type="ECO:0000256" key="2">
    <source>
        <dbReference type="ARBA" id="ARBA00022490"/>
    </source>
</evidence>
<comment type="similarity">
    <text evidence="1 6">Belongs to the XseB family.</text>
</comment>
<name>A0A1R3W358_9GAMM</name>
<dbReference type="InterPro" id="IPR003761">
    <property type="entry name" value="Exonuc_VII_S"/>
</dbReference>
<dbReference type="GO" id="GO:0009318">
    <property type="term" value="C:exodeoxyribonuclease VII complex"/>
    <property type="evidence" value="ECO:0007669"/>
    <property type="project" value="UniProtKB-UniRule"/>
</dbReference>
<evidence type="ECO:0000256" key="4">
    <source>
        <dbReference type="ARBA" id="ARBA00022801"/>
    </source>
</evidence>
<dbReference type="HAMAP" id="MF_00337">
    <property type="entry name" value="Exonuc_7_S"/>
    <property type="match status" value="1"/>
</dbReference>
<dbReference type="EC" id="3.1.11.6" evidence="6"/>